<evidence type="ECO:0000256" key="3">
    <source>
        <dbReference type="ARBA" id="ARBA00022679"/>
    </source>
</evidence>
<dbReference type="SUPFAM" id="SSF51161">
    <property type="entry name" value="Trimeric LpxA-like enzymes"/>
    <property type="match status" value="1"/>
</dbReference>
<dbReference type="PANTHER" id="PTHR43378:SF2">
    <property type="entry name" value="UDP-3-O-ACYLGLUCOSAMINE N-ACYLTRANSFERASE 1, MITOCHONDRIAL-RELATED"/>
    <property type="match status" value="1"/>
</dbReference>
<keyword evidence="2" id="KW-0441">Lipid A biosynthesis</keyword>
<dbReference type="InterPro" id="IPR007691">
    <property type="entry name" value="LpxD"/>
</dbReference>
<keyword evidence="8" id="KW-1185">Reference proteome</keyword>
<organism evidence="7 8">
    <name type="scientific">Richelia intracellularis HH01</name>
    <dbReference type="NCBI Taxonomy" id="1165094"/>
    <lineage>
        <taxon>Bacteria</taxon>
        <taxon>Bacillati</taxon>
        <taxon>Cyanobacteriota</taxon>
        <taxon>Cyanophyceae</taxon>
        <taxon>Nostocales</taxon>
        <taxon>Nostocaceae</taxon>
        <taxon>Richelia</taxon>
    </lineage>
</organism>
<evidence type="ECO:0000313" key="7">
    <source>
        <dbReference type="EMBL" id="CCH68088.1"/>
    </source>
</evidence>
<dbReference type="GO" id="GO:0043886">
    <property type="term" value="F:structural constituent of carboxysome shell"/>
    <property type="evidence" value="ECO:0007669"/>
    <property type="project" value="UniProtKB-ARBA"/>
</dbReference>
<dbReference type="Gene3D" id="2.160.10.10">
    <property type="entry name" value="Hexapeptide repeat proteins"/>
    <property type="match status" value="1"/>
</dbReference>
<evidence type="ECO:0000256" key="5">
    <source>
        <dbReference type="ARBA" id="ARBA00023315"/>
    </source>
</evidence>
<gene>
    <name evidence="7" type="ORF">RINTHH_19330</name>
</gene>
<dbReference type="PANTHER" id="PTHR43378">
    <property type="entry name" value="UDP-3-O-ACYLGLUCOSAMINE N-ACYLTRANSFERASE"/>
    <property type="match status" value="1"/>
</dbReference>
<evidence type="ECO:0000256" key="1">
    <source>
        <dbReference type="ARBA" id="ARBA00022516"/>
    </source>
</evidence>
<keyword evidence="5 7" id="KW-0012">Acyltransferase</keyword>
<reference evidence="7 8" key="1">
    <citation type="submission" date="2012-05" db="EMBL/GenBank/DDBJ databases">
        <authorList>
            <person name="Hilton J."/>
        </authorList>
    </citation>
    <scope>NUCLEOTIDE SEQUENCE [LARGE SCALE GENOMIC DNA]</scope>
    <source>
        <strain evidence="7 8">HH01</strain>
    </source>
</reference>
<keyword evidence="6" id="KW-0472">Membrane</keyword>
<keyword evidence="6" id="KW-1133">Transmembrane helix</keyword>
<evidence type="ECO:0000256" key="2">
    <source>
        <dbReference type="ARBA" id="ARBA00022556"/>
    </source>
</evidence>
<keyword evidence="4" id="KW-0443">Lipid metabolism</keyword>
<proteinExistence type="predicted"/>
<dbReference type="STRING" id="1165094.RINTHH_19330"/>
<keyword evidence="6" id="KW-0812">Transmembrane</keyword>
<dbReference type="GO" id="GO:0009245">
    <property type="term" value="P:lipid A biosynthetic process"/>
    <property type="evidence" value="ECO:0007669"/>
    <property type="project" value="UniProtKB-KW"/>
</dbReference>
<dbReference type="GO" id="GO:0016410">
    <property type="term" value="F:N-acyltransferase activity"/>
    <property type="evidence" value="ECO:0007669"/>
    <property type="project" value="InterPro"/>
</dbReference>
<reference evidence="8" key="2">
    <citation type="submission" date="2016-01" db="EMBL/GenBank/DDBJ databases">
        <title>Diatom-associated endosymboitic cyanobacterium lacks core nitrogen metabolism enzymes.</title>
        <authorList>
            <person name="Hilton J.A."/>
            <person name="Foster R.A."/>
            <person name="Tripp H.J."/>
            <person name="Carter B.J."/>
            <person name="Zehr J.P."/>
            <person name="Villareal T.A."/>
        </authorList>
    </citation>
    <scope>NUCLEOTIDE SEQUENCE [LARGE SCALE GENOMIC DNA]</scope>
    <source>
        <strain evidence="8">HH01</strain>
    </source>
</reference>
<keyword evidence="1" id="KW-0444">Lipid biosynthesis</keyword>
<dbReference type="Proteomes" id="UP000053051">
    <property type="component" value="Unassembled WGS sequence"/>
</dbReference>
<dbReference type="EMBL" id="CAIY01000080">
    <property type="protein sequence ID" value="CCH68088.1"/>
    <property type="molecule type" value="Genomic_DNA"/>
</dbReference>
<evidence type="ECO:0000313" key="8">
    <source>
        <dbReference type="Proteomes" id="UP000053051"/>
    </source>
</evidence>
<dbReference type="RefSeq" id="WP_008235444.1">
    <property type="nucleotide sequence ID" value="NZ_CAIY01000080.1"/>
</dbReference>
<feature type="transmembrane region" description="Helical" evidence="6">
    <location>
        <begin position="6"/>
        <end position="26"/>
    </location>
</feature>
<dbReference type="AlphaFoldDB" id="M1X1D1"/>
<sequence length="180" mass="19169">MSVLKVGINCVIHSVAAIGAEGFVFFPTFSRWLRIKQFGLTILEDGVEVGCNIRIDLPAVGKTRIGHNTKIDNLVQVGDGCKIVASCAIAAQSEIAGGVKRRNRVTLAGHSGIGSQSKICDGATTTAKAGVHSGISSGELLCGSPAMPSYKRHLKEFAILNRLPETYQSVRKLQRSSCIF</sequence>
<evidence type="ECO:0000256" key="4">
    <source>
        <dbReference type="ARBA" id="ARBA00023098"/>
    </source>
</evidence>
<keyword evidence="3 7" id="KW-0808">Transferase</keyword>
<dbReference type="InterPro" id="IPR011004">
    <property type="entry name" value="Trimer_LpxA-like_sf"/>
</dbReference>
<accession>M1X1D1</accession>
<dbReference type="GO" id="GO:0016020">
    <property type="term" value="C:membrane"/>
    <property type="evidence" value="ECO:0007669"/>
    <property type="project" value="GOC"/>
</dbReference>
<comment type="caution">
    <text evidence="7">The sequence shown here is derived from an EMBL/GenBank/DDBJ whole genome shotgun (WGS) entry which is preliminary data.</text>
</comment>
<evidence type="ECO:0000256" key="6">
    <source>
        <dbReference type="SAM" id="Phobius"/>
    </source>
</evidence>
<name>M1X1D1_9NOST</name>
<protein>
    <submittedName>
        <fullName evidence="7">UDP-3-O-[3-hydroxymyristoyl] glucosamine N-acyltransferase</fullName>
    </submittedName>
</protein>
<dbReference type="GO" id="GO:0031470">
    <property type="term" value="C:carboxysome"/>
    <property type="evidence" value="ECO:0007669"/>
    <property type="project" value="UniProtKB-ARBA"/>
</dbReference>